<dbReference type="GO" id="GO:0003723">
    <property type="term" value="F:RNA binding"/>
    <property type="evidence" value="ECO:0007669"/>
    <property type="project" value="InterPro"/>
</dbReference>
<evidence type="ECO:0000256" key="5">
    <source>
        <dbReference type="ARBA" id="ARBA00037026"/>
    </source>
</evidence>
<comment type="function">
    <text evidence="6">Specifically deaminates adenosine-37 to inosine in tRNA-Ala.</text>
</comment>
<keyword evidence="1" id="KW-0819">tRNA processing</keyword>
<dbReference type="InterPro" id="IPR002466">
    <property type="entry name" value="A_deamin"/>
</dbReference>
<evidence type="ECO:0000256" key="2">
    <source>
        <dbReference type="ARBA" id="ARBA00022723"/>
    </source>
</evidence>
<accession>A0AAU9V2J7</accession>
<keyword evidence="3" id="KW-0378">Hydrolase</keyword>
<keyword evidence="14" id="KW-1185">Reference proteome</keyword>
<evidence type="ECO:0000259" key="12">
    <source>
        <dbReference type="PROSITE" id="PS50141"/>
    </source>
</evidence>
<name>A0AAU9V2J7_EUPED</name>
<gene>
    <name evidence="13" type="ORF">EEDITHA_LOCUS19834</name>
</gene>
<evidence type="ECO:0000256" key="3">
    <source>
        <dbReference type="ARBA" id="ARBA00022801"/>
    </source>
</evidence>
<comment type="similarity">
    <text evidence="7">Belongs to the ADAT1 family.</text>
</comment>
<protein>
    <recommendedName>
        <fullName evidence="9">tRNA-specific adenosine deaminase 1</fullName>
        <ecNumber evidence="8">3.5.4.34</ecNumber>
    </recommendedName>
    <alternativeName>
        <fullName evidence="10">tRNA-specific adenosine-37 deaminase</fullName>
    </alternativeName>
</protein>
<dbReference type="EMBL" id="CAKOGL010000028">
    <property type="protein sequence ID" value="CAH2105594.1"/>
    <property type="molecule type" value="Genomic_DNA"/>
</dbReference>
<dbReference type="GO" id="GO:0043829">
    <property type="term" value="F:tRNA-specific adenosine-37 deaminase activity"/>
    <property type="evidence" value="ECO:0007669"/>
    <property type="project" value="UniProtKB-EC"/>
</dbReference>
<dbReference type="EC" id="3.5.4.34" evidence="8"/>
<dbReference type="Pfam" id="PF02137">
    <property type="entry name" value="A_deamin"/>
    <property type="match status" value="1"/>
</dbReference>
<sequence length="409" mass="46715">MPDFCIDNIAESCINVYQKLPKSGKPVKDEWTVLSGIAQFDTVTKVCDVVSLGTGSKCIGASKMSSAGNILNDSHAEVFARRGFLIYLYENIVYTIENKPSIFVKDKNKFKLKDNIQFIFYSSQMPCGDASIMPKTRIEDDVGDMIVSSKRDAQDDSCDIESKRQKFDIHRTGAKCLPHTEQDPKKPGENYHLLGQVRTKPGRGDRTLSVSCSDKMARWIHVGIQGALLDMFLSKPIFINYFIFGAGVPYSEKALQRAFLKRNCDISIEKRLSYMPQFYQCSKIFPHIREANNIRPASGSIVWVKTKSNLLEVAVQGQKLGLTKKKAHSLNCCLSISKHKLYKKFHEILLRDNELCNNICGEELLSNIEYNKMKKKSERYVGHWRVTKETFFKIWTVKPDMWNFTLNNQ</sequence>
<keyword evidence="4" id="KW-0862">Zinc</keyword>
<evidence type="ECO:0000256" key="8">
    <source>
        <dbReference type="ARBA" id="ARBA00038940"/>
    </source>
</evidence>
<dbReference type="PROSITE" id="PS50141">
    <property type="entry name" value="A_DEAMIN_EDITASE"/>
    <property type="match status" value="1"/>
</dbReference>
<evidence type="ECO:0000256" key="6">
    <source>
        <dbReference type="ARBA" id="ARBA00037784"/>
    </source>
</evidence>
<feature type="domain" description="A to I editase" evidence="12">
    <location>
        <begin position="51"/>
        <end position="283"/>
    </location>
</feature>
<comment type="catalytic activity">
    <reaction evidence="11">
        <text>adenosine(37) in tRNA(Ala) + H2O + H(+) = inosine(37) in tRNA(Ala) + NH4(+)</text>
        <dbReference type="Rhea" id="RHEA:50968"/>
        <dbReference type="Rhea" id="RHEA-COMP:12855"/>
        <dbReference type="Rhea" id="RHEA-COMP:12856"/>
        <dbReference type="ChEBI" id="CHEBI:15377"/>
        <dbReference type="ChEBI" id="CHEBI:15378"/>
        <dbReference type="ChEBI" id="CHEBI:28938"/>
        <dbReference type="ChEBI" id="CHEBI:74411"/>
        <dbReference type="ChEBI" id="CHEBI:82852"/>
        <dbReference type="EC" id="3.5.4.34"/>
    </reaction>
</comment>
<dbReference type="Proteomes" id="UP001153954">
    <property type="component" value="Unassembled WGS sequence"/>
</dbReference>
<evidence type="ECO:0000256" key="4">
    <source>
        <dbReference type="ARBA" id="ARBA00022833"/>
    </source>
</evidence>
<evidence type="ECO:0000256" key="1">
    <source>
        <dbReference type="ARBA" id="ARBA00022694"/>
    </source>
</evidence>
<proteinExistence type="inferred from homology"/>
<evidence type="ECO:0000256" key="11">
    <source>
        <dbReference type="ARBA" id="ARBA00047635"/>
    </source>
</evidence>
<evidence type="ECO:0000313" key="14">
    <source>
        <dbReference type="Proteomes" id="UP001153954"/>
    </source>
</evidence>
<dbReference type="PANTHER" id="PTHR46516">
    <property type="entry name" value="TRNA-SPECIFIC ADENOSINE DEAMINASE 1"/>
    <property type="match status" value="1"/>
</dbReference>
<organism evidence="13 14">
    <name type="scientific">Euphydryas editha</name>
    <name type="common">Edith's checkerspot</name>
    <dbReference type="NCBI Taxonomy" id="104508"/>
    <lineage>
        <taxon>Eukaryota</taxon>
        <taxon>Metazoa</taxon>
        <taxon>Ecdysozoa</taxon>
        <taxon>Arthropoda</taxon>
        <taxon>Hexapoda</taxon>
        <taxon>Insecta</taxon>
        <taxon>Pterygota</taxon>
        <taxon>Neoptera</taxon>
        <taxon>Endopterygota</taxon>
        <taxon>Lepidoptera</taxon>
        <taxon>Glossata</taxon>
        <taxon>Ditrysia</taxon>
        <taxon>Papilionoidea</taxon>
        <taxon>Nymphalidae</taxon>
        <taxon>Nymphalinae</taxon>
        <taxon>Euphydryas</taxon>
    </lineage>
</organism>
<dbReference type="PANTHER" id="PTHR46516:SF1">
    <property type="entry name" value="TRNA-SPECIFIC ADENOSINE DEAMINASE 1"/>
    <property type="match status" value="1"/>
</dbReference>
<keyword evidence="2" id="KW-0479">Metal-binding</keyword>
<dbReference type="GO" id="GO:0046872">
    <property type="term" value="F:metal ion binding"/>
    <property type="evidence" value="ECO:0007669"/>
    <property type="project" value="UniProtKB-KW"/>
</dbReference>
<reference evidence="13" key="1">
    <citation type="submission" date="2022-03" db="EMBL/GenBank/DDBJ databases">
        <authorList>
            <person name="Tunstrom K."/>
        </authorList>
    </citation>
    <scope>NUCLEOTIDE SEQUENCE</scope>
</reference>
<dbReference type="GO" id="GO:0008033">
    <property type="term" value="P:tRNA processing"/>
    <property type="evidence" value="ECO:0007669"/>
    <property type="project" value="UniProtKB-KW"/>
</dbReference>
<evidence type="ECO:0000313" key="13">
    <source>
        <dbReference type="EMBL" id="CAH2105594.1"/>
    </source>
</evidence>
<comment type="caution">
    <text evidence="13">The sequence shown here is derived from an EMBL/GenBank/DDBJ whole genome shotgun (WGS) entry which is preliminary data.</text>
</comment>
<dbReference type="SMART" id="SM00552">
    <property type="entry name" value="ADEAMc"/>
    <property type="match status" value="1"/>
</dbReference>
<dbReference type="AlphaFoldDB" id="A0AAU9V2J7"/>
<evidence type="ECO:0000256" key="9">
    <source>
        <dbReference type="ARBA" id="ARBA00040502"/>
    </source>
</evidence>
<evidence type="ECO:0000256" key="7">
    <source>
        <dbReference type="ARBA" id="ARBA00038326"/>
    </source>
</evidence>
<comment type="cofactor">
    <cofactor evidence="5">
        <name>1D-myo-inositol hexakisphosphate</name>
        <dbReference type="ChEBI" id="CHEBI:58130"/>
    </cofactor>
</comment>
<evidence type="ECO:0000256" key="10">
    <source>
        <dbReference type="ARBA" id="ARBA00041760"/>
    </source>
</evidence>